<dbReference type="Gene3D" id="3.30.565.10">
    <property type="entry name" value="Histidine kinase-like ATPase, C-terminal domain"/>
    <property type="match status" value="1"/>
</dbReference>
<dbReference type="EC" id="5.6.2.2" evidence="8"/>
<dbReference type="GO" id="GO:0003677">
    <property type="term" value="F:DNA binding"/>
    <property type="evidence" value="ECO:0007669"/>
    <property type="project" value="UniProtKB-KW"/>
</dbReference>
<accession>A0A8C3C795</accession>
<evidence type="ECO:0000256" key="6">
    <source>
        <dbReference type="ARBA" id="ARBA00023125"/>
    </source>
</evidence>
<dbReference type="AlphaFoldDB" id="A0A8C3C795"/>
<dbReference type="SUPFAM" id="SSF54211">
    <property type="entry name" value="Ribosomal protein S5 domain 2-like"/>
    <property type="match status" value="1"/>
</dbReference>
<reference evidence="11" key="2">
    <citation type="submission" date="2025-09" db="UniProtKB">
        <authorList>
            <consortium name="Ensembl"/>
        </authorList>
    </citation>
    <scope>IDENTIFICATION</scope>
</reference>
<dbReference type="InterPro" id="IPR013760">
    <property type="entry name" value="Topo_IIA-like_dom_sf"/>
</dbReference>
<dbReference type="GO" id="GO:0005634">
    <property type="term" value="C:nucleus"/>
    <property type="evidence" value="ECO:0007669"/>
    <property type="project" value="UniProtKB-UniRule"/>
</dbReference>
<feature type="domain" description="DNA topoisomerase type IIA subunit B" evidence="9">
    <location>
        <begin position="172"/>
        <end position="307"/>
    </location>
</feature>
<evidence type="ECO:0000259" key="9">
    <source>
        <dbReference type="Pfam" id="PF00204"/>
    </source>
</evidence>
<dbReference type="Ensembl" id="ENSCMMT00000017864.1">
    <property type="protein sequence ID" value="ENSCMMP00000016254.1"/>
    <property type="gene ID" value="ENSCMMG00000010291.1"/>
</dbReference>
<dbReference type="PANTHER" id="PTHR10169:SF61">
    <property type="entry name" value="DNA TOPOISOMERASE 2-ALPHA"/>
    <property type="match status" value="1"/>
</dbReference>
<dbReference type="PANTHER" id="PTHR10169">
    <property type="entry name" value="DNA TOPOISOMERASE/GYRASE"/>
    <property type="match status" value="1"/>
</dbReference>
<dbReference type="SMART" id="SM00433">
    <property type="entry name" value="TOP2c"/>
    <property type="match status" value="1"/>
</dbReference>
<evidence type="ECO:0000256" key="3">
    <source>
        <dbReference type="ARBA" id="ARBA00011080"/>
    </source>
</evidence>
<keyword evidence="5" id="KW-0090">Biological rhythms</keyword>
<organism evidence="11 12">
    <name type="scientific">Cairina moschata</name>
    <name type="common">Muscovy duck</name>
    <dbReference type="NCBI Taxonomy" id="8855"/>
    <lineage>
        <taxon>Eukaryota</taxon>
        <taxon>Metazoa</taxon>
        <taxon>Chordata</taxon>
        <taxon>Craniata</taxon>
        <taxon>Vertebrata</taxon>
        <taxon>Euteleostomi</taxon>
        <taxon>Archelosauria</taxon>
        <taxon>Archosauria</taxon>
        <taxon>Dinosauria</taxon>
        <taxon>Saurischia</taxon>
        <taxon>Theropoda</taxon>
        <taxon>Coelurosauria</taxon>
        <taxon>Aves</taxon>
        <taxon>Neognathae</taxon>
        <taxon>Galloanserae</taxon>
        <taxon>Anseriformes</taxon>
        <taxon>Anatidae</taxon>
        <taxon>Anatinae</taxon>
        <taxon>Cairina</taxon>
    </lineage>
</organism>
<comment type="cofactor">
    <cofactor evidence="2">
        <name>Mg(2+)</name>
        <dbReference type="ChEBI" id="CHEBI:18420"/>
    </cofactor>
</comment>
<evidence type="ECO:0000313" key="12">
    <source>
        <dbReference type="Proteomes" id="UP000694556"/>
    </source>
</evidence>
<proteinExistence type="inferred from homology"/>
<reference evidence="11" key="1">
    <citation type="submission" date="2025-08" db="UniProtKB">
        <authorList>
            <consortium name="Ensembl"/>
        </authorList>
    </citation>
    <scope>IDENTIFICATION</scope>
</reference>
<keyword evidence="12" id="KW-1185">Reference proteome</keyword>
<keyword evidence="7 8" id="KW-0413">Isomerase</keyword>
<dbReference type="GO" id="GO:0000819">
    <property type="term" value="P:sister chromatid segregation"/>
    <property type="evidence" value="ECO:0007669"/>
    <property type="project" value="TreeGrafter"/>
</dbReference>
<dbReference type="SUPFAM" id="SSF56719">
    <property type="entry name" value="Type II DNA topoisomerase"/>
    <property type="match status" value="1"/>
</dbReference>
<dbReference type="GO" id="GO:0030263">
    <property type="term" value="P:apoptotic chromosome condensation"/>
    <property type="evidence" value="ECO:0007669"/>
    <property type="project" value="TreeGrafter"/>
</dbReference>
<dbReference type="Gene3D" id="3.30.230.10">
    <property type="match status" value="1"/>
</dbReference>
<comment type="subunit">
    <text evidence="8">Homodimer.</text>
</comment>
<dbReference type="InterPro" id="IPR001154">
    <property type="entry name" value="TopoII_euk"/>
</dbReference>
<dbReference type="Proteomes" id="UP000694556">
    <property type="component" value="Unassembled WGS sequence"/>
</dbReference>
<comment type="similarity">
    <text evidence="3 8">Belongs to the type II topoisomerase family.</text>
</comment>
<evidence type="ECO:0000256" key="5">
    <source>
        <dbReference type="ARBA" id="ARBA00023108"/>
    </source>
</evidence>
<dbReference type="InterPro" id="IPR014721">
    <property type="entry name" value="Ribsml_uS5_D2-typ_fold_subgr"/>
</dbReference>
<keyword evidence="8" id="KW-0547">Nucleotide-binding</keyword>
<evidence type="ECO:0000256" key="1">
    <source>
        <dbReference type="ARBA" id="ARBA00000185"/>
    </source>
</evidence>
<comment type="cofactor">
    <cofactor evidence="8">
        <name>Ca(2+)</name>
        <dbReference type="ChEBI" id="CHEBI:29108"/>
    </cofactor>
    <cofactor evidence="8">
        <name>Mg(2+)</name>
        <dbReference type="ChEBI" id="CHEBI:18420"/>
    </cofactor>
    <cofactor evidence="8">
        <name>Mn(2+)</name>
        <dbReference type="ChEBI" id="CHEBI:29035"/>
    </cofactor>
</comment>
<dbReference type="GO" id="GO:0005524">
    <property type="term" value="F:ATP binding"/>
    <property type="evidence" value="ECO:0007669"/>
    <property type="project" value="UniProtKB-UniRule"/>
</dbReference>
<evidence type="ECO:0000259" key="10">
    <source>
        <dbReference type="Pfam" id="PF16898"/>
    </source>
</evidence>
<dbReference type="GO" id="GO:0000712">
    <property type="term" value="P:resolution of meiotic recombination intermediates"/>
    <property type="evidence" value="ECO:0007669"/>
    <property type="project" value="TreeGrafter"/>
</dbReference>
<keyword evidence="8" id="KW-0067">ATP-binding</keyword>
<dbReference type="Pfam" id="PF16898">
    <property type="entry name" value="TOPRIM_C"/>
    <property type="match status" value="1"/>
</dbReference>
<dbReference type="InterPro" id="IPR020568">
    <property type="entry name" value="Ribosomal_Su5_D2-typ_SF"/>
</dbReference>
<dbReference type="GO" id="GO:0003918">
    <property type="term" value="F:DNA topoisomerase type II (double strand cut, ATP-hydrolyzing) activity"/>
    <property type="evidence" value="ECO:0007669"/>
    <property type="project" value="UniProtKB-UniRule"/>
</dbReference>
<comment type="catalytic activity">
    <reaction evidence="1 8">
        <text>ATP-dependent breakage, passage and rejoining of double-stranded DNA.</text>
        <dbReference type="EC" id="5.6.2.2"/>
    </reaction>
</comment>
<dbReference type="SUPFAM" id="SSF55874">
    <property type="entry name" value="ATPase domain of HSP90 chaperone/DNA topoisomerase II/histidine kinase"/>
    <property type="match status" value="1"/>
</dbReference>
<dbReference type="PRINTS" id="PR00418">
    <property type="entry name" value="TPI2FAMILY"/>
</dbReference>
<feature type="domain" description="C-terminal associated" evidence="10">
    <location>
        <begin position="339"/>
        <end position="438"/>
    </location>
</feature>
<evidence type="ECO:0000256" key="4">
    <source>
        <dbReference type="ARBA" id="ARBA00023029"/>
    </source>
</evidence>
<dbReference type="Gene3D" id="3.40.50.670">
    <property type="match status" value="1"/>
</dbReference>
<keyword evidence="4 8" id="KW-0799">Topoisomerase</keyword>
<dbReference type="InterPro" id="IPR013759">
    <property type="entry name" value="Topo_IIA_B_C"/>
</dbReference>
<dbReference type="CDD" id="cd03481">
    <property type="entry name" value="TopoIIA_Trans_ScTopoIIA"/>
    <property type="match status" value="1"/>
</dbReference>
<keyword evidence="6 8" id="KW-0238">DNA-binding</keyword>
<evidence type="ECO:0000256" key="8">
    <source>
        <dbReference type="RuleBase" id="RU362094"/>
    </source>
</evidence>
<dbReference type="GO" id="GO:0006265">
    <property type="term" value="P:DNA topological change"/>
    <property type="evidence" value="ECO:0007669"/>
    <property type="project" value="UniProtKB-UniRule"/>
</dbReference>
<dbReference type="FunFam" id="3.30.230.10:FF:000008">
    <property type="entry name" value="DNA topoisomerase 2"/>
    <property type="match status" value="1"/>
</dbReference>
<evidence type="ECO:0000256" key="2">
    <source>
        <dbReference type="ARBA" id="ARBA00001946"/>
    </source>
</evidence>
<dbReference type="InterPro" id="IPR013506">
    <property type="entry name" value="Topo_IIA_bsu_dom2"/>
</dbReference>
<dbReference type="InterPro" id="IPR036890">
    <property type="entry name" value="HATPase_C_sf"/>
</dbReference>
<evidence type="ECO:0000256" key="7">
    <source>
        <dbReference type="ARBA" id="ARBA00023235"/>
    </source>
</evidence>
<dbReference type="GO" id="GO:0048511">
    <property type="term" value="P:rhythmic process"/>
    <property type="evidence" value="ECO:0007669"/>
    <property type="project" value="UniProtKB-KW"/>
</dbReference>
<protein>
    <recommendedName>
        <fullName evidence="8">DNA topoisomerase 2</fullName>
        <ecNumber evidence="8">5.6.2.2</ecNumber>
    </recommendedName>
</protein>
<dbReference type="PRINTS" id="PR01158">
    <property type="entry name" value="TOPISMRASEII"/>
</dbReference>
<comment type="function">
    <text evidence="8">Key decatenating enzyme that alters DNA topology by binding to two double-stranded DNA molecules, generating a double-stranded break in one of the strands, passing the intact strand through the broken strand, and religating the broken strand.</text>
</comment>
<dbReference type="Pfam" id="PF00204">
    <property type="entry name" value="DNA_gyraseB"/>
    <property type="match status" value="1"/>
</dbReference>
<name>A0A8C3C795_CAIMO</name>
<sequence length="489" mass="55976">FFSAICSLKNTLFHPSRENNTISVWNNGKGIPVVEHKVEKVYVPALIFGQLLTSSNYDDDEKKVTGGRNGYGAKLCNIFSTKFTVETACREYKKLFKQTWTDNMGKAGEMKLKYFDGEDYTCVTFQPDLSKFKMTILDKDIVALMSRRAYDIAGSTKDVKVFLNGKRLPVKGFRSYVDLYLKDKVDETGNALKVIHEEVNSRWEVCLTLSEKGFQQVSFVNSIATTKGGRHVDYVADQIVNKLIEVVKKKNKNGVGVKPFQVKNHMWIFVNALIENPTFDSQTKENMTLQAKSFGSTCKLSEKFIKGVSIDGSHIKGLLINFIHHNWPSLLRHNFLEEFITPIIKASKNKEEIAFYSIPEFEEWKNSTQNYNSWKIKYYKGLGTSTSKEAKEYFADMAKHRIGFKYSGPEDDAAITLAFSKKKVEERKEWLTNFMEDRRQRKLHGLPEVKGLRIQRNLISFLSLGLFSVSLQHARAVHSFESVTGLWDS</sequence>
<evidence type="ECO:0000313" key="11">
    <source>
        <dbReference type="Ensembl" id="ENSCMMP00000016254.1"/>
    </source>
</evidence>
<dbReference type="InterPro" id="IPR050634">
    <property type="entry name" value="DNA_Topoisomerase_II"/>
</dbReference>
<dbReference type="InterPro" id="IPR001241">
    <property type="entry name" value="Topo_IIA"/>
</dbReference>
<dbReference type="InterPro" id="IPR031660">
    <property type="entry name" value="TOPRIM_C"/>
</dbReference>